<reference evidence="2" key="1">
    <citation type="journal article" date="2021" name="J Fungi (Basel)">
        <title>Virulence traits and population genomics of the black yeast Aureobasidium melanogenum.</title>
        <authorList>
            <person name="Cernosa A."/>
            <person name="Sun X."/>
            <person name="Gostincar C."/>
            <person name="Fang C."/>
            <person name="Gunde-Cimerman N."/>
            <person name="Song Z."/>
        </authorList>
    </citation>
    <scope>NUCLEOTIDE SEQUENCE</scope>
    <source>
        <strain evidence="2">EXF-9298</strain>
    </source>
</reference>
<sequence>MINSADQLFEDDETTTIASTGMMTPTSEGFGLQRELPPKDGMGLPECVLIFESDTPASLELEDRAKLTFKKPVWVEAMDVSKM</sequence>
<dbReference type="Proteomes" id="UP000729357">
    <property type="component" value="Unassembled WGS sequence"/>
</dbReference>
<feature type="region of interest" description="Disordered" evidence="1">
    <location>
        <begin position="1"/>
        <end position="38"/>
    </location>
</feature>
<feature type="compositionally biased region" description="Polar residues" evidence="1">
    <location>
        <begin position="15"/>
        <end position="27"/>
    </location>
</feature>
<keyword evidence="3" id="KW-1185">Reference proteome</keyword>
<proteinExistence type="predicted"/>
<feature type="non-terminal residue" evidence="2">
    <location>
        <position position="1"/>
    </location>
</feature>
<comment type="caution">
    <text evidence="2">The sequence shown here is derived from an EMBL/GenBank/DDBJ whole genome shotgun (WGS) entry which is preliminary data.</text>
</comment>
<reference evidence="2" key="2">
    <citation type="submission" date="2021-08" db="EMBL/GenBank/DDBJ databases">
        <authorList>
            <person name="Gostincar C."/>
            <person name="Sun X."/>
            <person name="Song Z."/>
            <person name="Gunde-Cimerman N."/>
        </authorList>
    </citation>
    <scope>NUCLEOTIDE SEQUENCE</scope>
    <source>
        <strain evidence="2">EXF-9298</strain>
    </source>
</reference>
<evidence type="ECO:0000313" key="3">
    <source>
        <dbReference type="Proteomes" id="UP000729357"/>
    </source>
</evidence>
<gene>
    <name evidence="2" type="ORF">KCU98_g10896</name>
</gene>
<evidence type="ECO:0000313" key="2">
    <source>
        <dbReference type="EMBL" id="KAG9976165.1"/>
    </source>
</evidence>
<name>A0A9P8FLJ7_AURME</name>
<dbReference type="AlphaFoldDB" id="A0A9P8FLJ7"/>
<dbReference type="EMBL" id="JAHFXS010001676">
    <property type="protein sequence ID" value="KAG9976165.1"/>
    <property type="molecule type" value="Genomic_DNA"/>
</dbReference>
<organism evidence="2 3">
    <name type="scientific">Aureobasidium melanogenum</name>
    <name type="common">Aureobasidium pullulans var. melanogenum</name>
    <dbReference type="NCBI Taxonomy" id="46634"/>
    <lineage>
        <taxon>Eukaryota</taxon>
        <taxon>Fungi</taxon>
        <taxon>Dikarya</taxon>
        <taxon>Ascomycota</taxon>
        <taxon>Pezizomycotina</taxon>
        <taxon>Dothideomycetes</taxon>
        <taxon>Dothideomycetidae</taxon>
        <taxon>Dothideales</taxon>
        <taxon>Saccotheciaceae</taxon>
        <taxon>Aureobasidium</taxon>
    </lineage>
</organism>
<accession>A0A9P8FLJ7</accession>
<protein>
    <submittedName>
        <fullName evidence="2">Uncharacterized protein</fullName>
    </submittedName>
</protein>
<evidence type="ECO:0000256" key="1">
    <source>
        <dbReference type="SAM" id="MobiDB-lite"/>
    </source>
</evidence>